<protein>
    <recommendedName>
        <fullName evidence="3">Zn(2)-C6 fungal-type domain-containing protein</fullName>
    </recommendedName>
</protein>
<dbReference type="GO" id="GO:0001228">
    <property type="term" value="F:DNA-binding transcription activator activity, RNA polymerase II-specific"/>
    <property type="evidence" value="ECO:0007669"/>
    <property type="project" value="TreeGrafter"/>
</dbReference>
<dbReference type="InterPro" id="IPR036864">
    <property type="entry name" value="Zn2-C6_fun-type_DNA-bd_sf"/>
</dbReference>
<keyword evidence="1" id="KW-0539">Nucleus</keyword>
<dbReference type="PANTHER" id="PTHR47784">
    <property type="entry name" value="STEROL UPTAKE CONTROL PROTEIN 2"/>
    <property type="match status" value="1"/>
</dbReference>
<dbReference type="Pfam" id="PF00172">
    <property type="entry name" value="Zn_clus"/>
    <property type="match status" value="1"/>
</dbReference>
<dbReference type="PROSITE" id="PS50048">
    <property type="entry name" value="ZN2_CY6_FUNGAL_2"/>
    <property type="match status" value="1"/>
</dbReference>
<keyword evidence="5" id="KW-1185">Reference proteome</keyword>
<dbReference type="Proteomes" id="UP000799779">
    <property type="component" value="Unassembled WGS sequence"/>
</dbReference>
<accession>A0A6A5W2R3</accession>
<dbReference type="InterPro" id="IPR021858">
    <property type="entry name" value="Fun_TF"/>
</dbReference>
<feature type="compositionally biased region" description="Low complexity" evidence="2">
    <location>
        <begin position="371"/>
        <end position="394"/>
    </location>
</feature>
<dbReference type="OrthoDB" id="416217at2759"/>
<reference evidence="4" key="1">
    <citation type="journal article" date="2020" name="Stud. Mycol.">
        <title>101 Dothideomycetes genomes: a test case for predicting lifestyles and emergence of pathogens.</title>
        <authorList>
            <person name="Haridas S."/>
            <person name="Albert R."/>
            <person name="Binder M."/>
            <person name="Bloem J."/>
            <person name="Labutti K."/>
            <person name="Salamov A."/>
            <person name="Andreopoulos B."/>
            <person name="Baker S."/>
            <person name="Barry K."/>
            <person name="Bills G."/>
            <person name="Bluhm B."/>
            <person name="Cannon C."/>
            <person name="Castanera R."/>
            <person name="Culley D."/>
            <person name="Daum C."/>
            <person name="Ezra D."/>
            <person name="Gonzalez J."/>
            <person name="Henrissat B."/>
            <person name="Kuo A."/>
            <person name="Liang C."/>
            <person name="Lipzen A."/>
            <person name="Lutzoni F."/>
            <person name="Magnuson J."/>
            <person name="Mondo S."/>
            <person name="Nolan M."/>
            <person name="Ohm R."/>
            <person name="Pangilinan J."/>
            <person name="Park H.-J."/>
            <person name="Ramirez L."/>
            <person name="Alfaro M."/>
            <person name="Sun H."/>
            <person name="Tritt A."/>
            <person name="Yoshinaga Y."/>
            <person name="Zwiers L.-H."/>
            <person name="Turgeon B."/>
            <person name="Goodwin S."/>
            <person name="Spatafora J."/>
            <person name="Crous P."/>
            <person name="Grigoriev I."/>
        </authorList>
    </citation>
    <scope>NUCLEOTIDE SEQUENCE</scope>
    <source>
        <strain evidence="4">CBS 123094</strain>
    </source>
</reference>
<name>A0A6A5W2R3_9PLEO</name>
<organism evidence="4 5">
    <name type="scientific">Amniculicola lignicola CBS 123094</name>
    <dbReference type="NCBI Taxonomy" id="1392246"/>
    <lineage>
        <taxon>Eukaryota</taxon>
        <taxon>Fungi</taxon>
        <taxon>Dikarya</taxon>
        <taxon>Ascomycota</taxon>
        <taxon>Pezizomycotina</taxon>
        <taxon>Dothideomycetes</taxon>
        <taxon>Pleosporomycetidae</taxon>
        <taxon>Pleosporales</taxon>
        <taxon>Amniculicolaceae</taxon>
        <taxon>Amniculicola</taxon>
    </lineage>
</organism>
<dbReference type="InterPro" id="IPR001138">
    <property type="entry name" value="Zn2Cys6_DnaBD"/>
</dbReference>
<sequence>MEVDELFDGWLSVPASIGAFLEYEQQEPNQPPHLDPRISNPQRDTSKESISNGNASSKLLPYRLNHGGLSPPRPAQSPDSTQGANATIRKRRAHTKSRLGCVNCRKKKIKCQETWPACGNCIKRGVLCRYPTVHYAHQDRPAPEVTSPRSLVQLRDTPTVFTANDMRLFHHFLTAAHPCVPYQKNTIWVKDVPTLSHQFDYLMHAILALSGSHLSIYVDDPPTNRALDHRQKAITGLEKAFERWPPRAEEAHVMLATSFMLAYQSGFMSDGFLDHILSLRGCTMLSQLIQEQHLHGVFSMDPTMNNAPLEIKLLKLPNFNKVLARDALKSLTSLSHHLGDLSSHAIERAIYELLIECVEPLLGLPVDQADTSTSPSTTSLDSSSITSQASTPESPYHLSPSRPSIKDPVFPGDIELSYSEFPRGDVAFNPSAHSGTIRAFNATISSFLILSTWPQEAVLYLFSPTNMLGHILIAHFVCIRFCLSPLAAPESAMNAPITAMVEWCEKYVAEVDDADAELEARGGEKGKWTRYLEWPKSVLRSLRICINQKRGMMFGDLYRIMVEEPDAFRAGTVIV</sequence>
<evidence type="ECO:0000259" key="3">
    <source>
        <dbReference type="PROSITE" id="PS50048"/>
    </source>
</evidence>
<evidence type="ECO:0000256" key="1">
    <source>
        <dbReference type="ARBA" id="ARBA00023242"/>
    </source>
</evidence>
<dbReference type="EMBL" id="ML977628">
    <property type="protein sequence ID" value="KAF1996172.1"/>
    <property type="molecule type" value="Genomic_DNA"/>
</dbReference>
<dbReference type="Gene3D" id="4.10.240.10">
    <property type="entry name" value="Zn(2)-C6 fungal-type DNA-binding domain"/>
    <property type="match status" value="1"/>
</dbReference>
<dbReference type="PANTHER" id="PTHR47784:SF7">
    <property type="entry name" value="ZN(II)2CYS6 TRANSCRIPTION FACTOR (EUROFUNG)"/>
    <property type="match status" value="1"/>
</dbReference>
<feature type="region of interest" description="Disordered" evidence="2">
    <location>
        <begin position="369"/>
        <end position="405"/>
    </location>
</feature>
<dbReference type="SMART" id="SM00066">
    <property type="entry name" value="GAL4"/>
    <property type="match status" value="1"/>
</dbReference>
<dbReference type="AlphaFoldDB" id="A0A6A5W2R3"/>
<proteinExistence type="predicted"/>
<dbReference type="SUPFAM" id="SSF57701">
    <property type="entry name" value="Zn2/Cys6 DNA-binding domain"/>
    <property type="match status" value="1"/>
</dbReference>
<feature type="domain" description="Zn(2)-C6 fungal-type" evidence="3">
    <location>
        <begin position="100"/>
        <end position="130"/>
    </location>
</feature>
<gene>
    <name evidence="4" type="ORF">P154DRAFT_323434</name>
</gene>
<evidence type="ECO:0000313" key="4">
    <source>
        <dbReference type="EMBL" id="KAF1996172.1"/>
    </source>
</evidence>
<evidence type="ECO:0000256" key="2">
    <source>
        <dbReference type="SAM" id="MobiDB-lite"/>
    </source>
</evidence>
<dbReference type="CDD" id="cd00067">
    <property type="entry name" value="GAL4"/>
    <property type="match status" value="1"/>
</dbReference>
<feature type="region of interest" description="Disordered" evidence="2">
    <location>
        <begin position="27"/>
        <end position="92"/>
    </location>
</feature>
<dbReference type="GO" id="GO:0008270">
    <property type="term" value="F:zinc ion binding"/>
    <property type="evidence" value="ECO:0007669"/>
    <property type="project" value="InterPro"/>
</dbReference>
<dbReference type="PROSITE" id="PS00463">
    <property type="entry name" value="ZN2_CY6_FUNGAL_1"/>
    <property type="match status" value="1"/>
</dbReference>
<dbReference type="Pfam" id="PF11951">
    <property type="entry name" value="Fungal_trans_2"/>
    <property type="match status" value="1"/>
</dbReference>
<dbReference type="InterPro" id="IPR053157">
    <property type="entry name" value="Sterol_Uptake_Regulator"/>
</dbReference>
<evidence type="ECO:0000313" key="5">
    <source>
        <dbReference type="Proteomes" id="UP000799779"/>
    </source>
</evidence>
<feature type="compositionally biased region" description="Polar residues" evidence="2">
    <location>
        <begin position="39"/>
        <end position="57"/>
    </location>
</feature>